<organism evidence="1 2">
    <name type="scientific">Streptomyces phage Starbow</name>
    <dbReference type="NCBI Taxonomy" id="2283266"/>
    <lineage>
        <taxon>Viruses</taxon>
        <taxon>Duplodnaviria</taxon>
        <taxon>Heunggongvirae</taxon>
        <taxon>Uroviricota</taxon>
        <taxon>Caudoviricetes</taxon>
        <taxon>Stanwilliamsviridae</taxon>
        <taxon>Boydwoodruffvirinae</taxon>
        <taxon>Karimacvirus</taxon>
        <taxon>Karimacvirus karimac</taxon>
        <taxon>Streptomyces virus Karimac</taxon>
    </lineage>
</organism>
<evidence type="ECO:0000313" key="2">
    <source>
        <dbReference type="Proteomes" id="UP000259040"/>
    </source>
</evidence>
<gene>
    <name evidence="1" type="primary">86</name>
    <name evidence="1" type="ORF">SEA_STARBOW_86</name>
</gene>
<reference evidence="1 2" key="1">
    <citation type="submission" date="2018-07" db="EMBL/GenBank/DDBJ databases">
        <authorList>
            <person name="Boyd E.M."/>
            <person name="Barkley D.B."/>
            <person name="Naeem H."/>
            <person name="Vanhorne R."/>
            <person name="Nayek S."/>
            <person name="Layton S.R."/>
            <person name="Hughes L.E."/>
            <person name="Garlena R.A."/>
            <person name="Russell D.A."/>
            <person name="Pope W.H."/>
            <person name="Jacobs-Sera D."/>
            <person name="Hatfull G.F."/>
        </authorList>
    </citation>
    <scope>NUCLEOTIDE SEQUENCE [LARGE SCALE GENOMIC DNA]</scope>
</reference>
<evidence type="ECO:0000313" key="1">
    <source>
        <dbReference type="EMBL" id="AXH66594.1"/>
    </source>
</evidence>
<proteinExistence type="predicted"/>
<sequence length="70" mass="7834">MVNLTRIEFIRRDNGGWMVYEKFEDGAEQGGPVGYEEARQLLAAAFGEDEHGPFTMDLVKESDEANNHGS</sequence>
<name>A0A345M7X3_9CAUD</name>
<dbReference type="EMBL" id="MH576964">
    <property type="protein sequence ID" value="AXH66594.1"/>
    <property type="molecule type" value="Genomic_DNA"/>
</dbReference>
<dbReference type="Proteomes" id="UP000259040">
    <property type="component" value="Segment"/>
</dbReference>
<accession>A0A345M7X3</accession>
<protein>
    <submittedName>
        <fullName evidence="1">Uncharacterized protein</fullName>
    </submittedName>
</protein>